<dbReference type="Proteomes" id="UP000287651">
    <property type="component" value="Unassembled WGS sequence"/>
</dbReference>
<dbReference type="EMBL" id="AMZH03022520">
    <property type="protein sequence ID" value="RRT37243.1"/>
    <property type="molecule type" value="Genomic_DNA"/>
</dbReference>
<feature type="compositionally biased region" description="Polar residues" evidence="1">
    <location>
        <begin position="26"/>
        <end position="45"/>
    </location>
</feature>
<evidence type="ECO:0000256" key="1">
    <source>
        <dbReference type="SAM" id="MobiDB-lite"/>
    </source>
</evidence>
<reference evidence="2 3" key="1">
    <citation type="journal article" date="2014" name="Agronomy (Basel)">
        <title>A Draft Genome Sequence for Ensete ventricosum, the Drought-Tolerant Tree Against Hunger.</title>
        <authorList>
            <person name="Harrison J."/>
            <person name="Moore K.A."/>
            <person name="Paszkiewicz K."/>
            <person name="Jones T."/>
            <person name="Grant M."/>
            <person name="Ambacheew D."/>
            <person name="Muzemil S."/>
            <person name="Studholme D.J."/>
        </authorList>
    </citation>
    <scope>NUCLEOTIDE SEQUENCE [LARGE SCALE GENOMIC DNA]</scope>
</reference>
<evidence type="ECO:0000313" key="3">
    <source>
        <dbReference type="Proteomes" id="UP000287651"/>
    </source>
</evidence>
<comment type="caution">
    <text evidence="2">The sequence shown here is derived from an EMBL/GenBank/DDBJ whole genome shotgun (WGS) entry which is preliminary data.</text>
</comment>
<evidence type="ECO:0000313" key="2">
    <source>
        <dbReference type="EMBL" id="RRT37243.1"/>
    </source>
</evidence>
<feature type="compositionally biased region" description="Basic and acidic residues" evidence="1">
    <location>
        <begin position="99"/>
        <end position="113"/>
    </location>
</feature>
<name>A0A426XCP3_ENSVE</name>
<protein>
    <submittedName>
        <fullName evidence="2">Uncharacterized protein</fullName>
    </submittedName>
</protein>
<feature type="region of interest" description="Disordered" evidence="1">
    <location>
        <begin position="26"/>
        <end position="59"/>
    </location>
</feature>
<dbReference type="AlphaFoldDB" id="A0A426XCP3"/>
<feature type="region of interest" description="Disordered" evidence="1">
    <location>
        <begin position="97"/>
        <end position="146"/>
    </location>
</feature>
<organism evidence="2 3">
    <name type="scientific">Ensete ventricosum</name>
    <name type="common">Abyssinian banana</name>
    <name type="synonym">Musa ensete</name>
    <dbReference type="NCBI Taxonomy" id="4639"/>
    <lineage>
        <taxon>Eukaryota</taxon>
        <taxon>Viridiplantae</taxon>
        <taxon>Streptophyta</taxon>
        <taxon>Embryophyta</taxon>
        <taxon>Tracheophyta</taxon>
        <taxon>Spermatophyta</taxon>
        <taxon>Magnoliopsida</taxon>
        <taxon>Liliopsida</taxon>
        <taxon>Zingiberales</taxon>
        <taxon>Musaceae</taxon>
        <taxon>Ensete</taxon>
    </lineage>
</organism>
<gene>
    <name evidence="2" type="ORF">B296_00018178</name>
</gene>
<feature type="compositionally biased region" description="Basic and acidic residues" evidence="1">
    <location>
        <begin position="47"/>
        <end position="59"/>
    </location>
</feature>
<accession>A0A426XCP3</accession>
<feature type="compositionally biased region" description="Polar residues" evidence="1">
    <location>
        <begin position="132"/>
        <end position="146"/>
    </location>
</feature>
<sequence length="146" mass="15947">MPCMASGEREDDCSCCGLQESAPITAEQQQARPQSRADQPISVSARSGREEDKRVDSLRPSRRWIRPDLPFSSHQSGLPCSFLDQLRIDATRLVFDGTGNRHSDLTKADETRYYSRPTTDMSEGLGKITCPPGSNDTGDGSSQAPG</sequence>
<proteinExistence type="predicted"/>